<dbReference type="WBParaSite" id="Csp11.Scaffold630.g18055.t1">
    <property type="protein sequence ID" value="Csp11.Scaffold630.g18055.t1"/>
    <property type="gene ID" value="Csp11.Scaffold630.g18055"/>
</dbReference>
<dbReference type="Proteomes" id="UP000095282">
    <property type="component" value="Unplaced"/>
</dbReference>
<protein>
    <submittedName>
        <fullName evidence="2">Uncharacterized protein</fullName>
    </submittedName>
</protein>
<evidence type="ECO:0000313" key="1">
    <source>
        <dbReference type="Proteomes" id="UP000095282"/>
    </source>
</evidence>
<evidence type="ECO:0000313" key="2">
    <source>
        <dbReference type="WBParaSite" id="Csp11.Scaffold630.g18055.t1"/>
    </source>
</evidence>
<sequence length="279" mass="32965">MTKEEKPTDTKYASDRSLISSLISRLIHSISAFLFPLVLTPEKLVIPSSGHLNVQMKNPTNQSLEIECEFQSFGFNIERVWYMQVEAEIDVVWKAGKKFSYILKTDDVLHIKIKFEDKFDEKNYLIVDEKTKFGFLRVSCVSNFDSKTSKPKQEQSDCEEFYLRANIYFPLSIDPKCEKAKVLEEKYSERLLIQERKCKVFASRHSKEGWWICDECEEWGGCETEDKSRVDKWNYEILAKYGAKLDHMTIADISKIKEDMLKAYKKEEKEERRKRKDRK</sequence>
<name>A0A1I7UPJ6_9PELO</name>
<reference evidence="2" key="1">
    <citation type="submission" date="2016-11" db="UniProtKB">
        <authorList>
            <consortium name="WormBaseParasite"/>
        </authorList>
    </citation>
    <scope>IDENTIFICATION</scope>
</reference>
<keyword evidence="1" id="KW-1185">Reference proteome</keyword>
<organism evidence="1 2">
    <name type="scientific">Caenorhabditis tropicalis</name>
    <dbReference type="NCBI Taxonomy" id="1561998"/>
    <lineage>
        <taxon>Eukaryota</taxon>
        <taxon>Metazoa</taxon>
        <taxon>Ecdysozoa</taxon>
        <taxon>Nematoda</taxon>
        <taxon>Chromadorea</taxon>
        <taxon>Rhabditida</taxon>
        <taxon>Rhabditina</taxon>
        <taxon>Rhabditomorpha</taxon>
        <taxon>Rhabditoidea</taxon>
        <taxon>Rhabditidae</taxon>
        <taxon>Peloderinae</taxon>
        <taxon>Caenorhabditis</taxon>
    </lineage>
</organism>
<proteinExistence type="predicted"/>
<dbReference type="AlphaFoldDB" id="A0A1I7UPJ6"/>
<accession>A0A1I7UPJ6</accession>